<organism evidence="1 2">
    <name type="scientific">Bacillus phage SP-15</name>
    <dbReference type="NCBI Taxonomy" id="1792032"/>
    <lineage>
        <taxon>Viruses</taxon>
        <taxon>Duplodnaviria</taxon>
        <taxon>Heunggongvirae</taxon>
        <taxon>Uroviricota</taxon>
        <taxon>Caudoviricetes</taxon>
        <taxon>Thornevirus</taxon>
        <taxon>Thornevirus SP15</taxon>
    </lineage>
</organism>
<dbReference type="KEGG" id="vg:29125344"/>
<reference evidence="1 2" key="1">
    <citation type="submission" date="2015-08" db="EMBL/GenBank/DDBJ databases">
        <authorList>
            <person name="Babu N.S."/>
            <person name="Beckwith C.J."/>
            <person name="Beseler K.G."/>
            <person name="Brison A."/>
            <person name="Carone J.V."/>
            <person name="Caskin T.P."/>
            <person name="Diamond M."/>
            <person name="Durham M.E."/>
            <person name="Foxe J.M."/>
            <person name="Go M."/>
            <person name="Henderson B.A."/>
            <person name="Jones I.B."/>
            <person name="McGettigan J.A."/>
            <person name="Micheletti S.J."/>
            <person name="Nasrallah M.E."/>
            <person name="Ortiz D."/>
            <person name="Piller C.R."/>
            <person name="Privatt S.R."/>
            <person name="Schneider S.L."/>
            <person name="Sharp S."/>
            <person name="Smith T.C."/>
            <person name="Stanton J.D."/>
            <person name="Ullery H.E."/>
            <person name="Wilson R.J."/>
            <person name="Serrano M.G."/>
            <person name="Buck G."/>
            <person name="Lee V."/>
            <person name="Wang Y."/>
            <person name="Carvalho R."/>
            <person name="Voegtly L."/>
            <person name="Shi R."/>
            <person name="Duckworth R."/>
            <person name="Johnson A."/>
            <person name="Loviza R."/>
            <person name="Walstead R."/>
            <person name="Shah Z."/>
            <person name="Kiflezghi M."/>
            <person name="Wade K."/>
            <person name="Ball S.L."/>
            <person name="Bradley K.W."/>
            <person name="Asai D.J."/>
            <person name="Bowman C.A."/>
            <person name="Russell D.A."/>
            <person name="Pope W.H."/>
            <person name="Jacobs-Sera D."/>
            <person name="Hendrix R.W."/>
            <person name="Hatfull G.F."/>
        </authorList>
    </citation>
    <scope>NUCLEOTIDE SEQUENCE [LARGE SCALE GENOMIC DNA]</scope>
</reference>
<dbReference type="Proteomes" id="UP000203261">
    <property type="component" value="Segment"/>
</dbReference>
<dbReference type="RefSeq" id="YP_009302564.1">
    <property type="nucleotide sequence ID" value="NC_031245.1"/>
</dbReference>
<evidence type="ECO:0000313" key="2">
    <source>
        <dbReference type="Proteomes" id="UP000203261"/>
    </source>
</evidence>
<name>A0A127AWF5_9CAUD</name>
<dbReference type="EMBL" id="KT624200">
    <property type="protein sequence ID" value="AMM44975.1"/>
    <property type="molecule type" value="Genomic_DNA"/>
</dbReference>
<accession>A0A127AWF5</accession>
<gene>
    <name evidence="1" type="ORF">SP15_177</name>
</gene>
<protein>
    <submittedName>
        <fullName evidence="1">Uncharacterized protein</fullName>
    </submittedName>
</protein>
<keyword evidence="2" id="KW-1185">Reference proteome</keyword>
<sequence length="99" mass="11299">MDYSKALFVIRIAVDYIESATRKGDSFIESVHSAIEFLKESPTCWSIIEECELSEYIQSLIISESTFRQEQLLMDEILPESMKTELIDGLISNLCVSKV</sequence>
<evidence type="ECO:0000313" key="1">
    <source>
        <dbReference type="EMBL" id="AMM44975.1"/>
    </source>
</evidence>
<dbReference type="GeneID" id="29125344"/>
<proteinExistence type="predicted"/>